<protein>
    <submittedName>
        <fullName evidence="1">DUF1439 domain-containing protein</fullName>
    </submittedName>
</protein>
<dbReference type="AlphaFoldDB" id="A0A643FY60"/>
<reference evidence="1 2" key="1">
    <citation type="submission" date="2020-10" db="EMBL/GenBank/DDBJ databases">
        <title>Complete genome sequence of Cupriavidus basilensis CCUG 49340T.</title>
        <authorList>
            <person name="Salva-Serra F."/>
            <person name="Donoso R.A."/>
            <person name="Cho K.H."/>
            <person name="Yoo J.A."/>
            <person name="Lee K."/>
            <person name="Yoon S.-H."/>
            <person name="Perez-Pantoja D."/>
            <person name="Moore E.R.B."/>
        </authorList>
    </citation>
    <scope>NUCLEOTIDE SEQUENCE [LARGE SCALE GENOMIC DNA]</scope>
    <source>
        <strain evidence="2">CCUG 49340</strain>
    </source>
</reference>
<accession>A0A643FY60</accession>
<dbReference type="Proteomes" id="UP000397656">
    <property type="component" value="Chromosome 2"/>
</dbReference>
<dbReference type="EMBL" id="CP062804">
    <property type="protein sequence ID" value="QOT79886.1"/>
    <property type="molecule type" value="Genomic_DNA"/>
</dbReference>
<dbReference type="Pfam" id="PF07273">
    <property type="entry name" value="DUF1439"/>
    <property type="match status" value="1"/>
</dbReference>
<sequence length="201" mass="21919">MPTTQRRTRPRKSLTTLKAAPAAAAGALAMLLAASAWAGYNVWTGDYTFSRQELQDAVDKRFPARLRYAQVLDVQLTHPRLLLDEANNRVTTQMDAQVSNTLLPAPPINGTLSLSSGLRYDPAKRAVLLDNPSVERVQVAGMPAQYGEQLNAIGAVVAQQLLRDYPLYTFKPEELHVAGKDVEPGAITVLADGIKVQVNTR</sequence>
<evidence type="ECO:0000313" key="1">
    <source>
        <dbReference type="EMBL" id="QOT79886.1"/>
    </source>
</evidence>
<proteinExistence type="predicted"/>
<organism evidence="1 2">
    <name type="scientific">Cupriavidus basilensis</name>
    <dbReference type="NCBI Taxonomy" id="68895"/>
    <lineage>
        <taxon>Bacteria</taxon>
        <taxon>Pseudomonadati</taxon>
        <taxon>Pseudomonadota</taxon>
        <taxon>Betaproteobacteria</taxon>
        <taxon>Burkholderiales</taxon>
        <taxon>Burkholderiaceae</taxon>
        <taxon>Cupriavidus</taxon>
    </lineage>
</organism>
<name>A0A643FY60_9BURK</name>
<dbReference type="InterPro" id="IPR010835">
    <property type="entry name" value="DUF1439"/>
</dbReference>
<evidence type="ECO:0000313" key="2">
    <source>
        <dbReference type="Proteomes" id="UP000397656"/>
    </source>
</evidence>
<gene>
    <name evidence="1" type="ORF">F7R26_035095</name>
</gene>
<dbReference type="Gene3D" id="3.15.10.40">
    <property type="entry name" value="Uncharacterised protein PF07273, DUF1439"/>
    <property type="match status" value="1"/>
</dbReference>